<accession>A0A1I7Z2E7</accession>
<evidence type="ECO:0000313" key="9">
    <source>
        <dbReference type="Proteomes" id="UP000095287"/>
    </source>
</evidence>
<dbReference type="GO" id="GO:0045277">
    <property type="term" value="C:respiratory chain complex IV"/>
    <property type="evidence" value="ECO:0007669"/>
    <property type="project" value="InterPro"/>
</dbReference>
<keyword evidence="6 8" id="KW-0472">Membrane</keyword>
<dbReference type="UniPathway" id="UPA00705"/>
<evidence type="ECO:0000256" key="2">
    <source>
        <dbReference type="ARBA" id="ARBA00004673"/>
    </source>
</evidence>
<dbReference type="AlphaFoldDB" id="A0A1I7Z2E7"/>
<proteinExistence type="inferred from homology"/>
<dbReference type="SUPFAM" id="SSF81427">
    <property type="entry name" value="Mitochondrial cytochrome c oxidase subunit VIIc (aka VIIIa)"/>
    <property type="match status" value="1"/>
</dbReference>
<dbReference type="InterPro" id="IPR004202">
    <property type="entry name" value="COX7C/Cox8"/>
</dbReference>
<evidence type="ECO:0000256" key="1">
    <source>
        <dbReference type="ARBA" id="ARBA00004434"/>
    </source>
</evidence>
<dbReference type="GO" id="GO:0005743">
    <property type="term" value="C:mitochondrial inner membrane"/>
    <property type="evidence" value="ECO:0007669"/>
    <property type="project" value="UniProtKB-SubCell"/>
</dbReference>
<organism evidence="9 10">
    <name type="scientific">Steinernema glaseri</name>
    <dbReference type="NCBI Taxonomy" id="37863"/>
    <lineage>
        <taxon>Eukaryota</taxon>
        <taxon>Metazoa</taxon>
        <taxon>Ecdysozoa</taxon>
        <taxon>Nematoda</taxon>
        <taxon>Chromadorea</taxon>
        <taxon>Rhabditida</taxon>
        <taxon>Tylenchina</taxon>
        <taxon>Panagrolaimomorpha</taxon>
        <taxon>Strongyloidoidea</taxon>
        <taxon>Steinernematidae</taxon>
        <taxon>Steinernema</taxon>
    </lineage>
</organism>
<evidence type="ECO:0000256" key="5">
    <source>
        <dbReference type="ARBA" id="ARBA00023128"/>
    </source>
</evidence>
<feature type="transmembrane region" description="Helical" evidence="8">
    <location>
        <begin position="51"/>
        <end position="72"/>
    </location>
</feature>
<evidence type="ECO:0000256" key="3">
    <source>
        <dbReference type="ARBA" id="ARBA00010514"/>
    </source>
</evidence>
<keyword evidence="4" id="KW-0999">Mitochondrion inner membrane</keyword>
<keyword evidence="8" id="KW-0812">Transmembrane</keyword>
<evidence type="ECO:0000256" key="6">
    <source>
        <dbReference type="ARBA" id="ARBA00023136"/>
    </source>
</evidence>
<dbReference type="GO" id="GO:0006123">
    <property type="term" value="P:mitochondrial electron transport, cytochrome c to oxygen"/>
    <property type="evidence" value="ECO:0007669"/>
    <property type="project" value="InterPro"/>
</dbReference>
<dbReference type="InterPro" id="IPR036636">
    <property type="entry name" value="COX7C/Cox8_sf"/>
</dbReference>
<dbReference type="Gene3D" id="4.10.49.10">
    <property type="entry name" value="Cytochrome c oxidase subunit VIIc"/>
    <property type="match status" value="1"/>
</dbReference>
<comment type="pathway">
    <text evidence="2">Energy metabolism; oxidative phosphorylation.</text>
</comment>
<keyword evidence="9" id="KW-1185">Reference proteome</keyword>
<evidence type="ECO:0000313" key="10">
    <source>
        <dbReference type="WBParaSite" id="L893_g22127.t2"/>
    </source>
</evidence>
<keyword evidence="5" id="KW-0496">Mitochondrion</keyword>
<feature type="compositionally biased region" description="Polar residues" evidence="7">
    <location>
        <begin position="135"/>
        <end position="146"/>
    </location>
</feature>
<keyword evidence="8" id="KW-1133">Transmembrane helix</keyword>
<reference evidence="10" key="1">
    <citation type="submission" date="2016-11" db="UniProtKB">
        <authorList>
            <consortium name="WormBaseParasite"/>
        </authorList>
    </citation>
    <scope>IDENTIFICATION</scope>
</reference>
<name>A0A1I7Z2E7_9BILA</name>
<evidence type="ECO:0000256" key="8">
    <source>
        <dbReference type="SAM" id="Phobius"/>
    </source>
</evidence>
<dbReference type="Proteomes" id="UP000095287">
    <property type="component" value="Unplaced"/>
</dbReference>
<sequence>MIGKQVARPFLQAIRRAHADAPAKYTGQTPTSFVQDGWASARLPFNVRNRYAFAVKAVLFLASGIWAPFLVVEYQLRKANQLVPNKIDAICVVLGRGGLRRQCAVVVFRPQMALDLHFDLISDRFRRAPIVGTTPRPTSSTTQGTGNPPPEDGYPPCFCATASKPFGSGSSANLRR</sequence>
<comment type="subcellular location">
    <subcellularLocation>
        <location evidence="1">Mitochondrion inner membrane</location>
        <topology evidence="1">Single-pass membrane protein</topology>
    </subcellularLocation>
</comment>
<dbReference type="Pfam" id="PF02935">
    <property type="entry name" value="COX7C"/>
    <property type="match status" value="1"/>
</dbReference>
<evidence type="ECO:0000256" key="7">
    <source>
        <dbReference type="SAM" id="MobiDB-lite"/>
    </source>
</evidence>
<evidence type="ECO:0000256" key="4">
    <source>
        <dbReference type="ARBA" id="ARBA00022792"/>
    </source>
</evidence>
<comment type="similarity">
    <text evidence="3">Belongs to the cytochrome c oxidase VIIc family.</text>
</comment>
<feature type="region of interest" description="Disordered" evidence="7">
    <location>
        <begin position="131"/>
        <end position="176"/>
    </location>
</feature>
<protein>
    <submittedName>
        <fullName evidence="10">Cytochrome c oxidase polypeptide VIIc</fullName>
    </submittedName>
</protein>
<dbReference type="WBParaSite" id="L893_g22127.t2">
    <property type="protein sequence ID" value="L893_g22127.t2"/>
    <property type="gene ID" value="L893_g22127"/>
</dbReference>